<feature type="region of interest" description="Disordered" evidence="7">
    <location>
        <begin position="677"/>
        <end position="696"/>
    </location>
</feature>
<dbReference type="GO" id="GO:0005634">
    <property type="term" value="C:nucleus"/>
    <property type="evidence" value="ECO:0007669"/>
    <property type="project" value="UniProtKB-SubCell"/>
</dbReference>
<feature type="compositionally biased region" description="Low complexity" evidence="7">
    <location>
        <begin position="495"/>
        <end position="508"/>
    </location>
</feature>
<comment type="caution">
    <text evidence="11">The sequence shown here is derived from an EMBL/GenBank/DDBJ whole genome shotgun (WGS) entry which is preliminary data.</text>
</comment>
<proteinExistence type="predicted"/>
<dbReference type="EMBL" id="VEPZ02001107">
    <property type="protein sequence ID" value="KAE8694727.1"/>
    <property type="molecule type" value="Genomic_DNA"/>
</dbReference>
<gene>
    <name evidence="11" type="ORF">F3Y22_tig00110777pilonHSYRG00401</name>
</gene>
<dbReference type="FunFam" id="2.170.150.80:FF:000002">
    <property type="entry name" value="Nac domain-containing protein 86"/>
    <property type="match status" value="1"/>
</dbReference>
<feature type="compositionally biased region" description="Polar residues" evidence="7">
    <location>
        <begin position="1728"/>
        <end position="1737"/>
    </location>
</feature>
<feature type="compositionally biased region" description="Polar residues" evidence="7">
    <location>
        <begin position="531"/>
        <end position="551"/>
    </location>
</feature>
<feature type="region of interest" description="Disordered" evidence="7">
    <location>
        <begin position="531"/>
        <end position="552"/>
    </location>
</feature>
<feature type="region of interest" description="Disordered" evidence="7">
    <location>
        <begin position="602"/>
        <end position="640"/>
    </location>
</feature>
<dbReference type="InterPro" id="IPR043151">
    <property type="entry name" value="BAH_sf"/>
</dbReference>
<dbReference type="Gene3D" id="2.30.30.490">
    <property type="match status" value="1"/>
</dbReference>
<feature type="compositionally biased region" description="Polar residues" evidence="7">
    <location>
        <begin position="183"/>
        <end position="193"/>
    </location>
</feature>
<keyword evidence="12" id="KW-1185">Reference proteome</keyword>
<dbReference type="InterPro" id="IPR003441">
    <property type="entry name" value="NAC-dom"/>
</dbReference>
<dbReference type="PROSITE" id="PS51319">
    <property type="entry name" value="TFIIS_N"/>
    <property type="match status" value="1"/>
</dbReference>
<evidence type="ECO:0000313" key="11">
    <source>
        <dbReference type="EMBL" id="KAE8694727.1"/>
    </source>
</evidence>
<dbReference type="InterPro" id="IPR003617">
    <property type="entry name" value="TFIIS/CRSP70_N_sub"/>
</dbReference>
<feature type="compositionally biased region" description="Polar residues" evidence="7">
    <location>
        <begin position="1209"/>
        <end position="1222"/>
    </location>
</feature>
<dbReference type="InterPro" id="IPR017923">
    <property type="entry name" value="TFIIS_N"/>
</dbReference>
<dbReference type="Pfam" id="PF01426">
    <property type="entry name" value="BAH"/>
    <property type="match status" value="1"/>
</dbReference>
<dbReference type="SMART" id="SM00439">
    <property type="entry name" value="BAH"/>
    <property type="match status" value="1"/>
</dbReference>
<dbReference type="SUPFAM" id="SSF47676">
    <property type="entry name" value="Conserved domain common to transcription factors TFIIS, elongin A, CRSP70"/>
    <property type="match status" value="1"/>
</dbReference>
<dbReference type="InterPro" id="IPR001025">
    <property type="entry name" value="BAH_dom"/>
</dbReference>
<dbReference type="GO" id="GO:0006355">
    <property type="term" value="P:regulation of DNA-templated transcription"/>
    <property type="evidence" value="ECO:0007669"/>
    <property type="project" value="InterPro"/>
</dbReference>
<keyword evidence="3" id="KW-0238">DNA-binding</keyword>
<evidence type="ECO:0000256" key="1">
    <source>
        <dbReference type="ARBA" id="ARBA00004123"/>
    </source>
</evidence>
<evidence type="ECO:0000259" key="8">
    <source>
        <dbReference type="PROSITE" id="PS51005"/>
    </source>
</evidence>
<organism evidence="11 12">
    <name type="scientific">Hibiscus syriacus</name>
    <name type="common">Rose of Sharon</name>
    <dbReference type="NCBI Taxonomy" id="106335"/>
    <lineage>
        <taxon>Eukaryota</taxon>
        <taxon>Viridiplantae</taxon>
        <taxon>Streptophyta</taxon>
        <taxon>Embryophyta</taxon>
        <taxon>Tracheophyta</taxon>
        <taxon>Spermatophyta</taxon>
        <taxon>Magnoliopsida</taxon>
        <taxon>eudicotyledons</taxon>
        <taxon>Gunneridae</taxon>
        <taxon>Pentapetalae</taxon>
        <taxon>rosids</taxon>
        <taxon>malvids</taxon>
        <taxon>Malvales</taxon>
        <taxon>Malvaceae</taxon>
        <taxon>Malvoideae</taxon>
        <taxon>Hibiscus</taxon>
    </lineage>
</organism>
<evidence type="ECO:0000256" key="4">
    <source>
        <dbReference type="ARBA" id="ARBA00023163"/>
    </source>
</evidence>
<evidence type="ECO:0000256" key="2">
    <source>
        <dbReference type="ARBA" id="ARBA00023015"/>
    </source>
</evidence>
<keyword evidence="11" id="KW-0687">Ribonucleoprotein</keyword>
<dbReference type="GO" id="GO:0003677">
    <property type="term" value="F:DNA binding"/>
    <property type="evidence" value="ECO:0007669"/>
    <property type="project" value="UniProtKB-KW"/>
</dbReference>
<evidence type="ECO:0000256" key="5">
    <source>
        <dbReference type="ARBA" id="ARBA00023242"/>
    </source>
</evidence>
<feature type="region of interest" description="Disordered" evidence="7">
    <location>
        <begin position="1474"/>
        <end position="1512"/>
    </location>
</feature>
<feature type="domain" description="TFIIS N-terminal" evidence="10">
    <location>
        <begin position="308"/>
        <end position="385"/>
    </location>
</feature>
<dbReference type="Gene3D" id="2.170.150.80">
    <property type="entry name" value="NAC domain"/>
    <property type="match status" value="1"/>
</dbReference>
<reference evidence="11" key="1">
    <citation type="submission" date="2019-09" db="EMBL/GenBank/DDBJ databases">
        <title>Draft genome information of white flower Hibiscus syriacus.</title>
        <authorList>
            <person name="Kim Y.-M."/>
        </authorList>
    </citation>
    <scope>NUCLEOTIDE SEQUENCE [LARGE SCALE GENOMIC DNA]</scope>
    <source>
        <strain evidence="11">YM2019G1</strain>
    </source>
</reference>
<keyword evidence="4" id="KW-0804">Transcription</keyword>
<keyword evidence="5 6" id="KW-0539">Nucleus</keyword>
<feature type="region of interest" description="Disordered" evidence="7">
    <location>
        <begin position="1312"/>
        <end position="1335"/>
    </location>
</feature>
<keyword evidence="11" id="KW-0689">Ribosomal protein</keyword>
<dbReference type="GO" id="GO:0005840">
    <property type="term" value="C:ribosome"/>
    <property type="evidence" value="ECO:0007669"/>
    <property type="project" value="UniProtKB-KW"/>
</dbReference>
<feature type="region of interest" description="Disordered" evidence="7">
    <location>
        <begin position="958"/>
        <end position="1038"/>
    </location>
</feature>
<feature type="domain" description="NAC" evidence="8">
    <location>
        <begin position="1563"/>
        <end position="1713"/>
    </location>
</feature>
<feature type="region of interest" description="Disordered" evidence="7">
    <location>
        <begin position="163"/>
        <end position="237"/>
    </location>
</feature>
<evidence type="ECO:0000259" key="10">
    <source>
        <dbReference type="PROSITE" id="PS51319"/>
    </source>
</evidence>
<name>A0A6A2ZTG1_HIBSY</name>
<dbReference type="Pfam" id="PF02365">
    <property type="entry name" value="NAM"/>
    <property type="match status" value="1"/>
</dbReference>
<comment type="subcellular location">
    <subcellularLocation>
        <location evidence="1 6">Nucleus</location>
    </subcellularLocation>
</comment>
<dbReference type="PANTHER" id="PTHR46548:SF1">
    <property type="entry name" value="BAH AND TFIIS DOMAIN-CONTAINING PROTEIN-RELATED"/>
    <property type="match status" value="1"/>
</dbReference>
<dbReference type="SUPFAM" id="SSF101941">
    <property type="entry name" value="NAC domain"/>
    <property type="match status" value="1"/>
</dbReference>
<feature type="region of interest" description="Disordered" evidence="7">
    <location>
        <begin position="468"/>
        <end position="515"/>
    </location>
</feature>
<dbReference type="CDD" id="cd00183">
    <property type="entry name" value="TFIIS_I"/>
    <property type="match status" value="1"/>
</dbReference>
<feature type="compositionally biased region" description="Basic and acidic residues" evidence="7">
    <location>
        <begin position="202"/>
        <end position="237"/>
    </location>
</feature>
<dbReference type="InterPro" id="IPR035441">
    <property type="entry name" value="TFIIS/LEDGF_dom_sf"/>
</dbReference>
<dbReference type="Proteomes" id="UP000436088">
    <property type="component" value="Unassembled WGS sequence"/>
</dbReference>
<dbReference type="GO" id="GO:0003682">
    <property type="term" value="F:chromatin binding"/>
    <property type="evidence" value="ECO:0007669"/>
    <property type="project" value="InterPro"/>
</dbReference>
<feature type="region of interest" description="Disordered" evidence="7">
    <location>
        <begin position="825"/>
        <end position="845"/>
    </location>
</feature>
<feature type="region of interest" description="Disordered" evidence="7">
    <location>
        <begin position="385"/>
        <end position="428"/>
    </location>
</feature>
<dbReference type="InterPro" id="IPR036093">
    <property type="entry name" value="NAC_dom_sf"/>
</dbReference>
<evidence type="ECO:0000256" key="3">
    <source>
        <dbReference type="ARBA" id="ARBA00023125"/>
    </source>
</evidence>
<evidence type="ECO:0000259" key="9">
    <source>
        <dbReference type="PROSITE" id="PS51038"/>
    </source>
</evidence>
<evidence type="ECO:0000256" key="6">
    <source>
        <dbReference type="PROSITE-ProRule" id="PRU00649"/>
    </source>
</evidence>
<feature type="compositionally biased region" description="Basic and acidic residues" evidence="7">
    <location>
        <begin position="982"/>
        <end position="1030"/>
    </location>
</feature>
<dbReference type="PROSITE" id="PS51005">
    <property type="entry name" value="NAC"/>
    <property type="match status" value="1"/>
</dbReference>
<evidence type="ECO:0000256" key="7">
    <source>
        <dbReference type="SAM" id="MobiDB-lite"/>
    </source>
</evidence>
<protein>
    <submittedName>
        <fullName evidence="11">39S ribosomal protein L47</fullName>
    </submittedName>
</protein>
<feature type="region of interest" description="Disordered" evidence="7">
    <location>
        <begin position="1728"/>
        <end position="1759"/>
    </location>
</feature>
<feature type="domain" description="BAH" evidence="9">
    <location>
        <begin position="22"/>
        <end position="137"/>
    </location>
</feature>
<accession>A0A6A2ZTG1</accession>
<feature type="region of interest" description="Disordered" evidence="7">
    <location>
        <begin position="1189"/>
        <end position="1233"/>
    </location>
</feature>
<sequence>MRNLFQEFVQNLTGHALNEDGRKISVGDCALFKPAQDSPPFIGIIRCLISGKEDKLKLRVNWLYRPAELKLGRGTLFEAAPNEIFYSFHKDEIPAASLLHPCKVAFLPKDVDLPSGICSFVCRRVYDITKKCLWWLTDQDFITVHQEEVDHLLYKTRLEMHEAVQPGGRSPKPMTSHLKPGSESAQNNASSLLSPGKGKKRERADQGSEPVKRERSGKMEDGDSGHGRPEFDLKSEITKITEKGGLEDSEGVEKLVQLMMAERNVKKIDLVSRSILASVIAATDKFDCLSHFVVRLRGLHVFDVWLQEVQKGRIGDGSCSKDDKSVDDFLLTVLRALDKLPVNLTALQMCNIGKTVNHLRSHKNIEIQKKARSLVDTWKKRVEAEMDAKSSSSQAVPWPARPRPSEVSQSGSKHCASPEVAMKSSVTHLSASRTGSVKLAQGDISTKSASPSLGPMKAVSLSTSASANLKDGHARNAVVVGTPDPQTTTRDEKSSSSSQSHSNSQLCSADHAKTAGVSRMEDARNFAAGSGTVTKISGSSSRHRQSINGFSGLSGVQREISSKISSLHKTPASEKISQSGLTFEKAVDSLMAEGTNKFVVKVPNHSRSPAKNTGGGSPDGHSAMNRASSPVISEKHEQLDRNMKDKTDTYRENVITDVHTESWQSNDFKNLQTGCGEGDGSAAAVPNEENCQTREDARKSIDVTKTALSSSGNELKSERLQEASFSSMNALIESCAKYSEADACMPVEDDAGMNLLANAIAEEISKSDVASLIDSQQRNTHVVKNSSTGNGTVLKYSAGDEVIQDPDQFVEGADDEHLKQGVVVGNSEPDHADSKIGSSQEKSGELNEHLTLSNMGLPDTADQFLENGKLKETMTAALVNSSTVSFVEMITDIGDSKEHLEKKAGGVDDDAGFDTKQKGSISLVDEVVTNTVLDVEEEVVEGSSSLLSVEIDVEHQKNVPGSFDRSSQSRQKAPAVIGHSTKGTDKEALPLSSKDVDEKVEKDIDEKVKKDVEADAHCHASHGEKQKPEWKTTPTQKGEHVQEILEGNEDCEPEAPSPCKVSASVMEPELPLRPRGSKLTDAKADEAEEHASTITYAHATDSADTDAKEEFYLNEGFNVHEGKFGEMKNLTPPGCSAPVQLISPLPFPVSSVSSGLPASITVAAAAKGHFVPPDDLPRSKGAFGWKGSAATSAFRPAEPRKTLDIPLGSSKTSSPDATSGKQSRPPLDIDLNLPDEGVLEDLASQSSAQGKYCAPDLTNNHDLTCGLMGSAPIRPSGGLDLDLNRADEPANMPNHAIGNNHRLEVFMQPISPSSTGVSCEPSPFSQHGRSSNMASQPPFPRLQINNTEIANLSSRIPSILTDREQPFLMVATSGPQMVLGPTNGATPFGTDVYRGPVLSSSPAVQFPETPFQYPVLPFGKTFPLPSTSFSGGSTTYVDSSAGRLPFPTVHSQLLGPASAVPFHFPRPYIVNLPDGSNSSGAESGRKWGRQGPDLNAGLSGSNIEGRDETTPLVPRQLSVAGSLSPAEEQARMYLAPGGIFKRKEPEGGWDGYKQSSWQFECCVDMFGRFHPTDEELVNYYLKRKINRLQIELDIIPEVNLYKSEPWELAEKSFFPSRDPEWYFFGPRDRKYPNGFRTNRATTAGYWKSTGKDRRVCCQNRAIGMKKTLVYYRGRAPQGIRTNWVMHEYRLDDNESEDTCGIQDGYALCRVFKKNGTIGSEMEAQGRCSSSVADQDYSQEPPLGASSSLCMEEEEDNDKDESWMQFITDDAWTGVEASNTAHL</sequence>
<dbReference type="PROSITE" id="PS51038">
    <property type="entry name" value="BAH"/>
    <property type="match status" value="1"/>
</dbReference>
<dbReference type="Gene3D" id="1.20.930.10">
    <property type="entry name" value="Conserved domain common to transcription factors TFIIS, elongin A, CRSP70"/>
    <property type="match status" value="1"/>
</dbReference>
<keyword evidence="2" id="KW-0805">Transcription regulation</keyword>
<dbReference type="PANTHER" id="PTHR46548">
    <property type="entry name" value="BAH AND TFIIS DOMAIN-CONTAINING PROTEIN-RELATED"/>
    <property type="match status" value="1"/>
</dbReference>
<dbReference type="SMART" id="SM00509">
    <property type="entry name" value="TFS2N"/>
    <property type="match status" value="1"/>
</dbReference>
<evidence type="ECO:0000313" key="12">
    <source>
        <dbReference type="Proteomes" id="UP000436088"/>
    </source>
</evidence>
<dbReference type="Pfam" id="PF08711">
    <property type="entry name" value="Med26"/>
    <property type="match status" value="1"/>
</dbReference>